<keyword evidence="3" id="KW-0274">FAD</keyword>
<gene>
    <name evidence="6" type="ORF">FHS25_007244</name>
</gene>
<accession>A0ABR6GKB1</accession>
<name>A0ABR6GKB1_9HYPH</name>
<protein>
    <recommendedName>
        <fullName evidence="8">TIGR03862 family flavoprotein</fullName>
    </recommendedName>
</protein>
<feature type="domain" description="RsdA/BaiN/AoA(So)-like Rossmann fold-like" evidence="4">
    <location>
        <begin position="5"/>
        <end position="394"/>
    </location>
</feature>
<dbReference type="SUPFAM" id="SSF51905">
    <property type="entry name" value="FAD/NAD(P)-binding domain"/>
    <property type="match status" value="1"/>
</dbReference>
<dbReference type="NCBIfam" id="TIGR03862">
    <property type="entry name" value="flavo_PP4765"/>
    <property type="match status" value="1"/>
</dbReference>
<sequence length="411" mass="43966">MNQKRIAIIGGGPAGLAAAELLSRSGHAVTVYDAMPTFARKFLLAGKSGLNITHSEDYARFATRFGAASARLRPALDAFTPDDIRDWAAGLGTETFVGSSGRVFPKEMKASPLLRAWLRQLEAQGATLRTRHRWTGFAEDGYVFETPEGRSIFYCDAALLALGGASWPRLGSDAAWVPRLAGRGVEIDAFQPANCGFVVGWSGNFSERFAGQPVKSVTATSEAGTFPGEFVITGSGIEGSLVYTHTAALRDRLLNHGSALLTLDLAPGRTIERLSRDLARQDAKSSFSNRLRKGAGLDGVKVALLRELAPERDRTDPGRLAGIIKALAVPVIETRPIAEAISSAGGIRWSSIDENYMLKALPGTFVAGEMLDWEAPTGGYLLTACLATGRAAARGIEAWLSRSMPMISNRI</sequence>
<dbReference type="Proteomes" id="UP000542811">
    <property type="component" value="Unassembled WGS sequence"/>
</dbReference>
<evidence type="ECO:0000259" key="4">
    <source>
        <dbReference type="Pfam" id="PF03486"/>
    </source>
</evidence>
<dbReference type="Gene3D" id="3.50.50.60">
    <property type="entry name" value="FAD/NAD(P)-binding domain"/>
    <property type="match status" value="1"/>
</dbReference>
<dbReference type="EMBL" id="JACHXX010000022">
    <property type="protein sequence ID" value="MBB3166725.1"/>
    <property type="molecule type" value="Genomic_DNA"/>
</dbReference>
<feature type="domain" description="RsdA/BaiN/AoA(So)-like insert" evidence="5">
    <location>
        <begin position="191"/>
        <end position="342"/>
    </location>
</feature>
<dbReference type="InterPro" id="IPR023166">
    <property type="entry name" value="BaiN-like_dom_sf"/>
</dbReference>
<keyword evidence="7" id="KW-1185">Reference proteome</keyword>
<dbReference type="InterPro" id="IPR036188">
    <property type="entry name" value="FAD/NAD-bd_sf"/>
</dbReference>
<comment type="cofactor">
    <cofactor evidence="1">
        <name>FAD</name>
        <dbReference type="ChEBI" id="CHEBI:57692"/>
    </cofactor>
</comment>
<dbReference type="PANTHER" id="PTHR42887">
    <property type="entry name" value="OS12G0638800 PROTEIN"/>
    <property type="match status" value="1"/>
</dbReference>
<proteinExistence type="predicted"/>
<dbReference type="Gene3D" id="1.10.8.260">
    <property type="entry name" value="HI0933 insert domain-like"/>
    <property type="match status" value="1"/>
</dbReference>
<dbReference type="Gene3D" id="2.40.30.10">
    <property type="entry name" value="Translation factors"/>
    <property type="match status" value="1"/>
</dbReference>
<dbReference type="NCBIfam" id="TIGR00275">
    <property type="entry name" value="aminoacetone oxidase family FAD-binding enzyme"/>
    <property type="match status" value="1"/>
</dbReference>
<keyword evidence="2" id="KW-0285">Flavoprotein</keyword>
<evidence type="ECO:0000313" key="6">
    <source>
        <dbReference type="EMBL" id="MBB3166725.1"/>
    </source>
</evidence>
<dbReference type="InterPro" id="IPR004792">
    <property type="entry name" value="BaiN-like"/>
</dbReference>
<dbReference type="PANTHER" id="PTHR42887:SF1">
    <property type="entry name" value="BLR3961 PROTEIN"/>
    <property type="match status" value="1"/>
</dbReference>
<dbReference type="Pfam" id="PF22780">
    <property type="entry name" value="HI0933_like_1st"/>
    <property type="match status" value="1"/>
</dbReference>
<evidence type="ECO:0000256" key="1">
    <source>
        <dbReference type="ARBA" id="ARBA00001974"/>
    </source>
</evidence>
<organism evidence="6 7">
    <name type="scientific">Rhizobium laguerreae</name>
    <dbReference type="NCBI Taxonomy" id="1076926"/>
    <lineage>
        <taxon>Bacteria</taxon>
        <taxon>Pseudomonadati</taxon>
        <taxon>Pseudomonadota</taxon>
        <taxon>Alphaproteobacteria</taxon>
        <taxon>Hyphomicrobiales</taxon>
        <taxon>Rhizobiaceae</taxon>
        <taxon>Rhizobium/Agrobacterium group</taxon>
        <taxon>Rhizobium</taxon>
    </lineage>
</organism>
<dbReference type="SUPFAM" id="SSF160996">
    <property type="entry name" value="HI0933 insert domain-like"/>
    <property type="match status" value="1"/>
</dbReference>
<comment type="caution">
    <text evidence="6">The sequence shown here is derived from an EMBL/GenBank/DDBJ whole genome shotgun (WGS) entry which is preliminary data.</text>
</comment>
<reference evidence="6 7" key="1">
    <citation type="submission" date="2020-08" db="EMBL/GenBank/DDBJ databases">
        <title>Genomic Encyclopedia of Type Strains, Phase III (KMG-III): the genomes of soil and plant-associated and newly described type strains.</title>
        <authorList>
            <person name="Whitman W."/>
        </authorList>
    </citation>
    <scope>NUCLEOTIDE SEQUENCE [LARGE SCALE GENOMIC DNA]</scope>
    <source>
        <strain evidence="6 7">CECT 8280</strain>
    </source>
</reference>
<evidence type="ECO:0000259" key="5">
    <source>
        <dbReference type="Pfam" id="PF22780"/>
    </source>
</evidence>
<dbReference type="InterPro" id="IPR057661">
    <property type="entry name" value="RsdA/BaiN/AoA(So)_Rossmann"/>
</dbReference>
<dbReference type="RefSeq" id="WP_077976446.1">
    <property type="nucleotide sequence ID" value="NZ_CP088090.1"/>
</dbReference>
<dbReference type="InterPro" id="IPR055178">
    <property type="entry name" value="RsdA/BaiN/AoA(So)-like_dom"/>
</dbReference>
<dbReference type="InterPro" id="IPR022460">
    <property type="entry name" value="Flavoprotein_PP4765"/>
</dbReference>
<evidence type="ECO:0000256" key="3">
    <source>
        <dbReference type="ARBA" id="ARBA00022827"/>
    </source>
</evidence>
<dbReference type="GeneID" id="67489208"/>
<dbReference type="Pfam" id="PF03486">
    <property type="entry name" value="HI0933_like"/>
    <property type="match status" value="1"/>
</dbReference>
<evidence type="ECO:0000256" key="2">
    <source>
        <dbReference type="ARBA" id="ARBA00022630"/>
    </source>
</evidence>
<evidence type="ECO:0008006" key="8">
    <source>
        <dbReference type="Google" id="ProtNLM"/>
    </source>
</evidence>
<evidence type="ECO:0000313" key="7">
    <source>
        <dbReference type="Proteomes" id="UP000542811"/>
    </source>
</evidence>